<dbReference type="Gramene" id="Manes.12G046800.1.v8.1">
    <property type="protein sequence ID" value="Manes.12G046800.1.v8.1.CDS"/>
    <property type="gene ID" value="Manes.12G046800.v8.1"/>
</dbReference>
<evidence type="ECO:0000259" key="2">
    <source>
        <dbReference type="Pfam" id="PF05627"/>
    </source>
</evidence>
<dbReference type="OrthoDB" id="1109067at2759"/>
<evidence type="ECO:0000256" key="1">
    <source>
        <dbReference type="SAM" id="MobiDB-lite"/>
    </source>
</evidence>
<proteinExistence type="predicted"/>
<organism evidence="3 4">
    <name type="scientific">Manihot esculenta</name>
    <name type="common">Cassava</name>
    <name type="synonym">Jatropha manihot</name>
    <dbReference type="NCBI Taxonomy" id="3983"/>
    <lineage>
        <taxon>Eukaryota</taxon>
        <taxon>Viridiplantae</taxon>
        <taxon>Streptophyta</taxon>
        <taxon>Embryophyta</taxon>
        <taxon>Tracheophyta</taxon>
        <taxon>Spermatophyta</taxon>
        <taxon>Magnoliopsida</taxon>
        <taxon>eudicotyledons</taxon>
        <taxon>Gunneridae</taxon>
        <taxon>Pentapetalae</taxon>
        <taxon>rosids</taxon>
        <taxon>fabids</taxon>
        <taxon>Malpighiales</taxon>
        <taxon>Euphorbiaceae</taxon>
        <taxon>Crotonoideae</taxon>
        <taxon>Manihoteae</taxon>
        <taxon>Manihot</taxon>
    </lineage>
</organism>
<dbReference type="AlphaFoldDB" id="A0A2C9UTL5"/>
<feature type="compositionally biased region" description="Basic and acidic residues" evidence="1">
    <location>
        <begin position="85"/>
        <end position="110"/>
    </location>
</feature>
<dbReference type="PANTHER" id="PTHR33159">
    <property type="entry name" value="RPM1-INTERACTING PROTEIN 4 (RIN4) FAMILY PROTEIN"/>
    <property type="match status" value="1"/>
</dbReference>
<comment type="caution">
    <text evidence="3">The sequence shown here is derived from an EMBL/GenBank/DDBJ whole genome shotgun (WGS) entry which is preliminary data.</text>
</comment>
<dbReference type="EMBL" id="CM004398">
    <property type="protein sequence ID" value="OAY34778.1"/>
    <property type="molecule type" value="Genomic_DNA"/>
</dbReference>
<keyword evidence="4" id="KW-1185">Reference proteome</keyword>
<feature type="domain" description="RIN4 pathogenic type III effector avirulence factor Avr cleavage site" evidence="2">
    <location>
        <begin position="3"/>
        <end position="32"/>
    </location>
</feature>
<dbReference type="Proteomes" id="UP000091857">
    <property type="component" value="Chromosome 12"/>
</dbReference>
<dbReference type="InterPro" id="IPR040387">
    <property type="entry name" value="RIN4/NOI4"/>
</dbReference>
<dbReference type="InterPro" id="IPR008700">
    <property type="entry name" value="TypeIII_avirulence_cleave"/>
</dbReference>
<evidence type="ECO:0000313" key="3">
    <source>
        <dbReference type="EMBL" id="OAY34778.1"/>
    </source>
</evidence>
<gene>
    <name evidence="3" type="ORF">MANES_12G046800v8</name>
</gene>
<dbReference type="OMA" id="GRTSQNN"/>
<feature type="region of interest" description="Disordered" evidence="1">
    <location>
        <begin position="30"/>
        <end position="267"/>
    </location>
</feature>
<name>A0A2C9UTL5_MANES</name>
<dbReference type="STRING" id="3983.A0A2C9UTL5"/>
<reference evidence="4" key="1">
    <citation type="journal article" date="2016" name="Nat. Biotechnol.">
        <title>Sequencing wild and cultivated cassava and related species reveals extensive interspecific hybridization and genetic diversity.</title>
        <authorList>
            <person name="Bredeson J.V."/>
            <person name="Lyons J.B."/>
            <person name="Prochnik S.E."/>
            <person name="Wu G.A."/>
            <person name="Ha C.M."/>
            <person name="Edsinger-Gonzales E."/>
            <person name="Grimwood J."/>
            <person name="Schmutz J."/>
            <person name="Rabbi I.Y."/>
            <person name="Egesi C."/>
            <person name="Nauluvula P."/>
            <person name="Lebot V."/>
            <person name="Ndunguru J."/>
            <person name="Mkamilo G."/>
            <person name="Bart R.S."/>
            <person name="Setter T.L."/>
            <person name="Gleadow R.M."/>
            <person name="Kulakow P."/>
            <person name="Ferguson M.E."/>
            <person name="Rounsley S."/>
            <person name="Rokhsar D.S."/>
        </authorList>
    </citation>
    <scope>NUCLEOTIDE SEQUENCE [LARGE SCALE GENOMIC DNA]</scope>
    <source>
        <strain evidence="4">cv. AM560-2</strain>
    </source>
</reference>
<evidence type="ECO:0000313" key="4">
    <source>
        <dbReference type="Proteomes" id="UP000091857"/>
    </source>
</evidence>
<feature type="domain" description="RIN4 pathogenic type III effector avirulence factor Avr cleavage site" evidence="2">
    <location>
        <begin position="197"/>
        <end position="229"/>
    </location>
</feature>
<dbReference type="PANTHER" id="PTHR33159:SF6">
    <property type="entry name" value="RPM1-INTERACTING PROTEIN 4"/>
    <property type="match status" value="1"/>
</dbReference>
<protein>
    <recommendedName>
        <fullName evidence="2">RIN4 pathogenic type III effector avirulence factor Avr cleavage site domain-containing protein</fullName>
    </recommendedName>
</protein>
<accession>A0A2C9UTL5</accession>
<dbReference type="GO" id="GO:0005886">
    <property type="term" value="C:plasma membrane"/>
    <property type="evidence" value="ECO:0000318"/>
    <property type="project" value="GO_Central"/>
</dbReference>
<sequence length="267" mass="29194">MAQHSHVPKFGNWESEENVPYTAYFEKARKGRGEGKMINPNDPQENPDLGSDFAAPAQAPPSRGRVASEETTGQGAVKRAHMRQRSREDGELRRFADSPARHDNMNRRASNEPANQRHGGRGVIHGENPRRTGKTSAQSIGSDNSMEHSPVHHKARISGKGSGAPSPAWEGKGSYESSHGTPGRSRLKPKGDESPVKGAAVPKFGEWDENNPASADGYTHIFNQVREEKHSGAGKVPGMPTESSMGNDRKRPPSNSSKSCCFPWWRK</sequence>
<dbReference type="Pfam" id="PF05627">
    <property type="entry name" value="AvrRpt-cleavage"/>
    <property type="match status" value="2"/>
</dbReference>
<feature type="compositionally biased region" description="Polar residues" evidence="1">
    <location>
        <begin position="134"/>
        <end position="144"/>
    </location>
</feature>